<comment type="function">
    <text evidence="10">Plays an important role in control of proteasome function. Inhibits the hydrolysis of protein and peptide substrates by the 20S proteasome. Also inhibits the activation of the proteasome by the proteasome regulatory proteins PA700 and PA28.</text>
</comment>
<evidence type="ECO:0000256" key="10">
    <source>
        <dbReference type="ARBA" id="ARBA00024805"/>
    </source>
</evidence>
<protein>
    <submittedName>
        <fullName evidence="14">Uncharacterized protein</fullName>
    </submittedName>
</protein>
<feature type="compositionally biased region" description="Low complexity" evidence="11">
    <location>
        <begin position="62"/>
        <end position="76"/>
    </location>
</feature>
<evidence type="ECO:0000256" key="6">
    <source>
        <dbReference type="ARBA" id="ARBA00022553"/>
    </source>
</evidence>
<feature type="domain" description="PI31 proteasome regulator C-terminal" evidence="12">
    <location>
        <begin position="263"/>
        <end position="358"/>
    </location>
</feature>
<dbReference type="OrthoDB" id="68090at2759"/>
<name>A0A061H104_9BASI</name>
<dbReference type="PANTHER" id="PTHR13266">
    <property type="entry name" value="PROTEASOME INHIBITOR"/>
    <property type="match status" value="1"/>
</dbReference>
<evidence type="ECO:0000256" key="11">
    <source>
        <dbReference type="SAM" id="MobiDB-lite"/>
    </source>
</evidence>
<evidence type="ECO:0000313" key="15">
    <source>
        <dbReference type="Proteomes" id="UP000053664"/>
    </source>
</evidence>
<evidence type="ECO:0000256" key="8">
    <source>
        <dbReference type="ARBA" id="ARBA00022942"/>
    </source>
</evidence>
<keyword evidence="9" id="KW-0007">Acetylation</keyword>
<feature type="compositionally biased region" description="Gly residues" evidence="11">
    <location>
        <begin position="284"/>
        <end position="298"/>
    </location>
</feature>
<accession>A0A061H104</accession>
<dbReference type="Pfam" id="PF11566">
    <property type="entry name" value="PI31_Prot_N"/>
    <property type="match status" value="1"/>
</dbReference>
<organism evidence="14 15">
    <name type="scientific">Pseudozyma flocculosa PF-1</name>
    <dbReference type="NCBI Taxonomy" id="1277687"/>
    <lineage>
        <taxon>Eukaryota</taxon>
        <taxon>Fungi</taxon>
        <taxon>Dikarya</taxon>
        <taxon>Basidiomycota</taxon>
        <taxon>Ustilaginomycotina</taxon>
        <taxon>Ustilaginomycetes</taxon>
        <taxon>Ustilaginales</taxon>
        <taxon>Ustilaginaceae</taxon>
        <taxon>Pseudozyma</taxon>
    </lineage>
</organism>
<dbReference type="Gene3D" id="3.40.1000.30">
    <property type="match status" value="1"/>
</dbReference>
<dbReference type="InterPro" id="IPR021625">
    <property type="entry name" value="PI31_Prot_N"/>
</dbReference>
<feature type="region of interest" description="Disordered" evidence="11">
    <location>
        <begin position="60"/>
        <end position="92"/>
    </location>
</feature>
<reference evidence="14 15" key="1">
    <citation type="journal article" date="2013" name="Plant Cell">
        <title>The transition from a phytopathogenic smut ancestor to an anamorphic biocontrol agent deciphered by comparative whole-genome analysis.</title>
        <authorList>
            <person name="Lefebvre F."/>
            <person name="Joly D.L."/>
            <person name="Labbe C."/>
            <person name="Teichmann B."/>
            <person name="Linning R."/>
            <person name="Belzile F."/>
            <person name="Bakkeren G."/>
            <person name="Belanger R.R."/>
        </authorList>
    </citation>
    <scope>NUCLEOTIDE SEQUENCE [LARGE SCALE GENOMIC DNA]</scope>
    <source>
        <strain evidence="14 15">PF-1</strain>
    </source>
</reference>
<feature type="compositionally biased region" description="Low complexity" evidence="11">
    <location>
        <begin position="270"/>
        <end position="283"/>
    </location>
</feature>
<feature type="domain" description="PI31 proteasome regulator N-terminal" evidence="13">
    <location>
        <begin position="28"/>
        <end position="204"/>
    </location>
</feature>
<feature type="compositionally biased region" description="Low complexity" evidence="11">
    <location>
        <begin position="217"/>
        <end position="237"/>
    </location>
</feature>
<evidence type="ECO:0000256" key="4">
    <source>
        <dbReference type="ARBA" id="ARBA00022481"/>
    </source>
</evidence>
<dbReference type="eggNOG" id="ENOG502S4YG">
    <property type="taxonomic scope" value="Eukaryota"/>
</dbReference>
<dbReference type="EMBL" id="KE361649">
    <property type="protein sequence ID" value="EPQ25893.1"/>
    <property type="molecule type" value="Genomic_DNA"/>
</dbReference>
<dbReference type="GO" id="GO:0070628">
    <property type="term" value="F:proteasome binding"/>
    <property type="evidence" value="ECO:0007669"/>
    <property type="project" value="InterPro"/>
</dbReference>
<gene>
    <name evidence="14" type="ORF">PFL1_06566</name>
</gene>
<dbReference type="RefSeq" id="XP_007882300.1">
    <property type="nucleotide sequence ID" value="XM_007884109.1"/>
</dbReference>
<proteinExistence type="inferred from homology"/>
<dbReference type="GO" id="GO:0005783">
    <property type="term" value="C:endoplasmic reticulum"/>
    <property type="evidence" value="ECO:0007669"/>
    <property type="project" value="UniProtKB-SubCell"/>
</dbReference>
<dbReference type="Pfam" id="PF08577">
    <property type="entry name" value="PI31_Prot_C"/>
    <property type="match status" value="1"/>
</dbReference>
<dbReference type="AlphaFoldDB" id="A0A061H104"/>
<dbReference type="PANTHER" id="PTHR13266:SF1">
    <property type="entry name" value="PROTEASOME INHIBITOR PI31 SUBUNIT"/>
    <property type="match status" value="1"/>
</dbReference>
<evidence type="ECO:0000256" key="2">
    <source>
        <dbReference type="ARBA" id="ARBA00004496"/>
    </source>
</evidence>
<dbReference type="HOGENOM" id="CLU_044125_0_0_1"/>
<feature type="region of interest" description="Disordered" evidence="11">
    <location>
        <begin position="206"/>
        <end position="316"/>
    </location>
</feature>
<dbReference type="Proteomes" id="UP000053664">
    <property type="component" value="Unassembled WGS sequence"/>
</dbReference>
<dbReference type="KEGG" id="pfp:PFL1_06566"/>
<keyword evidence="7" id="KW-0256">Endoplasmic reticulum</keyword>
<keyword evidence="5" id="KW-0963">Cytoplasm</keyword>
<feature type="compositionally biased region" description="Polar residues" evidence="11">
    <location>
        <begin position="399"/>
        <end position="409"/>
    </location>
</feature>
<dbReference type="GO" id="GO:0004866">
    <property type="term" value="F:endopeptidase inhibitor activity"/>
    <property type="evidence" value="ECO:0007669"/>
    <property type="project" value="InterPro"/>
</dbReference>
<feature type="compositionally biased region" description="Gly residues" evidence="11">
    <location>
        <begin position="305"/>
        <end position="316"/>
    </location>
</feature>
<sequence length="409" mass="42179">MALLDADALLALITSLLPPSHSGEADATPMLHSPADALALLVHAIMSRLDFRLVGLGDSDRLPSSSSSRPAGAGADADTRQPSPANRLPPAWNRGAPEAYGFRYRHDQSSLDYLIKLTKMGDRVVVNGLALQGNQTSTLTVPLADYFSTSFFPAQLGGEGSRGSGDQPAAQLRGAFTSPSRCNDLILAFKNTIVVPLVPNLQKEGFQATSNSRSDQQHPSSSQGPRPGSGSGSAQPSQPRPPYFSEPDDPSLPSMPFRNPLVVGDRDLDPLGGALPSLPSPFGGRQGGPSGGFGGGGVPSPFPRGPGGMGIPDTGGGMYVGPNHPMFRDRFQGGGGGGGAGIGGGIVPPGARYDPIGPGGMGMGIPRPGPRGPDVGGPLPQPGTRRDGEPDWDELRPPGNNNGYDNMFM</sequence>
<evidence type="ECO:0000256" key="1">
    <source>
        <dbReference type="ARBA" id="ARBA00004240"/>
    </source>
</evidence>
<evidence type="ECO:0000256" key="7">
    <source>
        <dbReference type="ARBA" id="ARBA00022824"/>
    </source>
</evidence>
<evidence type="ECO:0000313" key="14">
    <source>
        <dbReference type="EMBL" id="EPQ25893.1"/>
    </source>
</evidence>
<comment type="similarity">
    <text evidence="3">Belongs to the proteasome inhibitor PI31 family.</text>
</comment>
<evidence type="ECO:0000256" key="9">
    <source>
        <dbReference type="ARBA" id="ARBA00022990"/>
    </source>
</evidence>
<keyword evidence="6" id="KW-0597">Phosphoprotein</keyword>
<dbReference type="InterPro" id="IPR045128">
    <property type="entry name" value="PI31-like"/>
</dbReference>
<dbReference type="GO" id="GO:0043161">
    <property type="term" value="P:proteasome-mediated ubiquitin-dependent protein catabolic process"/>
    <property type="evidence" value="ECO:0007669"/>
    <property type="project" value="InterPro"/>
</dbReference>
<evidence type="ECO:0000259" key="13">
    <source>
        <dbReference type="Pfam" id="PF11566"/>
    </source>
</evidence>
<dbReference type="InterPro" id="IPR013886">
    <property type="entry name" value="PI31_Prot_C"/>
</dbReference>
<comment type="subcellular location">
    <subcellularLocation>
        <location evidence="2">Cytoplasm</location>
    </subcellularLocation>
    <subcellularLocation>
        <location evidence="1">Endoplasmic reticulum</location>
    </subcellularLocation>
</comment>
<evidence type="ECO:0000256" key="3">
    <source>
        <dbReference type="ARBA" id="ARBA00006405"/>
    </source>
</evidence>
<keyword evidence="8" id="KW-0647">Proteasome</keyword>
<keyword evidence="4" id="KW-0488">Methylation</keyword>
<dbReference type="GeneID" id="19320639"/>
<dbReference type="GO" id="GO:0000502">
    <property type="term" value="C:proteasome complex"/>
    <property type="evidence" value="ECO:0007669"/>
    <property type="project" value="UniProtKB-KW"/>
</dbReference>
<evidence type="ECO:0000259" key="12">
    <source>
        <dbReference type="Pfam" id="PF08577"/>
    </source>
</evidence>
<feature type="compositionally biased region" description="Basic and acidic residues" evidence="11">
    <location>
        <begin position="384"/>
        <end position="396"/>
    </location>
</feature>
<feature type="region of interest" description="Disordered" evidence="11">
    <location>
        <begin position="357"/>
        <end position="409"/>
    </location>
</feature>
<evidence type="ECO:0000256" key="5">
    <source>
        <dbReference type="ARBA" id="ARBA00022490"/>
    </source>
</evidence>